<dbReference type="PANTHER" id="PTHR48111">
    <property type="entry name" value="REGULATOR OF RPOS"/>
    <property type="match status" value="1"/>
</dbReference>
<dbReference type="CDD" id="cd00383">
    <property type="entry name" value="trans_reg_C"/>
    <property type="match status" value="1"/>
</dbReference>
<proteinExistence type="predicted"/>
<dbReference type="InterPro" id="IPR036388">
    <property type="entry name" value="WH-like_DNA-bd_sf"/>
</dbReference>
<evidence type="ECO:0000313" key="11">
    <source>
        <dbReference type="Proteomes" id="UP000713904"/>
    </source>
</evidence>
<evidence type="ECO:0000256" key="3">
    <source>
        <dbReference type="ARBA" id="ARBA00023125"/>
    </source>
</evidence>
<dbReference type="InterPro" id="IPR016032">
    <property type="entry name" value="Sig_transdc_resp-reg_C-effctor"/>
</dbReference>
<protein>
    <recommendedName>
        <fullName evidence="1">Stage 0 sporulation protein A homolog</fullName>
    </recommendedName>
</protein>
<dbReference type="InterPro" id="IPR001789">
    <property type="entry name" value="Sig_transdc_resp-reg_receiver"/>
</dbReference>
<dbReference type="SMART" id="SM00862">
    <property type="entry name" value="Trans_reg_C"/>
    <property type="match status" value="1"/>
</dbReference>
<dbReference type="Pfam" id="PF00072">
    <property type="entry name" value="Response_reg"/>
    <property type="match status" value="1"/>
</dbReference>
<dbReference type="InterPro" id="IPR001867">
    <property type="entry name" value="OmpR/PhoB-type_DNA-bd"/>
</dbReference>
<organism evidence="10 11">
    <name type="scientific">Peptostreptococcus canis</name>
    <dbReference type="NCBI Taxonomy" id="1159213"/>
    <lineage>
        <taxon>Bacteria</taxon>
        <taxon>Bacillati</taxon>
        <taxon>Bacillota</taxon>
        <taxon>Clostridia</taxon>
        <taxon>Peptostreptococcales</taxon>
        <taxon>Peptostreptococcaceae</taxon>
        <taxon>Peptostreptococcus</taxon>
    </lineage>
</organism>
<keyword evidence="11" id="KW-1185">Reference proteome</keyword>
<dbReference type="Proteomes" id="UP000713904">
    <property type="component" value="Unassembled WGS sequence"/>
</dbReference>
<evidence type="ECO:0000256" key="1">
    <source>
        <dbReference type="ARBA" id="ARBA00018672"/>
    </source>
</evidence>
<feature type="domain" description="OmpR/PhoB-type" evidence="9">
    <location>
        <begin position="125"/>
        <end position="222"/>
    </location>
</feature>
<dbReference type="Gene3D" id="3.40.50.2300">
    <property type="match status" value="1"/>
</dbReference>
<dbReference type="PANTHER" id="PTHR48111:SF2">
    <property type="entry name" value="RESPONSE REGULATOR SAER"/>
    <property type="match status" value="1"/>
</dbReference>
<keyword evidence="2" id="KW-0805">Transcription regulation</keyword>
<dbReference type="RefSeq" id="WP_185623295.1">
    <property type="nucleotide sequence ID" value="NZ_JABGBW010000001.1"/>
</dbReference>
<keyword evidence="6" id="KW-0597">Phosphoprotein</keyword>
<dbReference type="CDD" id="cd17574">
    <property type="entry name" value="REC_OmpR"/>
    <property type="match status" value="1"/>
</dbReference>
<dbReference type="Pfam" id="PF00486">
    <property type="entry name" value="Trans_reg_C"/>
    <property type="match status" value="1"/>
</dbReference>
<dbReference type="InterPro" id="IPR011006">
    <property type="entry name" value="CheY-like_superfamily"/>
</dbReference>
<evidence type="ECO:0000259" key="8">
    <source>
        <dbReference type="PROSITE" id="PS50110"/>
    </source>
</evidence>
<dbReference type="EMBL" id="JABGBW010000001">
    <property type="protein sequence ID" value="MBC2575259.1"/>
    <property type="molecule type" value="Genomic_DNA"/>
</dbReference>
<dbReference type="PROSITE" id="PS50110">
    <property type="entry name" value="RESPONSE_REGULATORY"/>
    <property type="match status" value="1"/>
</dbReference>
<name>A0ABR6TJ93_9FIRM</name>
<evidence type="ECO:0000256" key="7">
    <source>
        <dbReference type="PROSITE-ProRule" id="PRU01091"/>
    </source>
</evidence>
<comment type="caution">
    <text evidence="10">The sequence shown here is derived from an EMBL/GenBank/DDBJ whole genome shotgun (WGS) entry which is preliminary data.</text>
</comment>
<feature type="DNA-binding region" description="OmpR/PhoB-type" evidence="7">
    <location>
        <begin position="125"/>
        <end position="222"/>
    </location>
</feature>
<dbReference type="SMART" id="SM00448">
    <property type="entry name" value="REC"/>
    <property type="match status" value="1"/>
</dbReference>
<keyword evidence="3 7" id="KW-0238">DNA-binding</keyword>
<feature type="modified residue" description="4-aspartylphosphate" evidence="6">
    <location>
        <position position="52"/>
    </location>
</feature>
<dbReference type="SUPFAM" id="SSF46894">
    <property type="entry name" value="C-terminal effector domain of the bipartite response regulators"/>
    <property type="match status" value="1"/>
</dbReference>
<dbReference type="InterPro" id="IPR039420">
    <property type="entry name" value="WalR-like"/>
</dbReference>
<dbReference type="SUPFAM" id="SSF52172">
    <property type="entry name" value="CheY-like"/>
    <property type="match status" value="1"/>
</dbReference>
<evidence type="ECO:0000256" key="2">
    <source>
        <dbReference type="ARBA" id="ARBA00023015"/>
    </source>
</evidence>
<evidence type="ECO:0000256" key="5">
    <source>
        <dbReference type="ARBA" id="ARBA00024867"/>
    </source>
</evidence>
<dbReference type="PROSITE" id="PS51755">
    <property type="entry name" value="OMPR_PHOB"/>
    <property type="match status" value="1"/>
</dbReference>
<reference evidence="10 11" key="1">
    <citation type="submission" date="2020-05" db="EMBL/GenBank/DDBJ databases">
        <title>Draft genome of xy-202 and genomic insight in genome of the genus Peptostreptococcus.</title>
        <authorList>
            <person name="Zhang Z."/>
        </authorList>
    </citation>
    <scope>NUCLEOTIDE SEQUENCE [LARGE SCALE GENOMIC DNA]</scope>
    <source>
        <strain evidence="10 11">DSM 27025</strain>
    </source>
</reference>
<keyword evidence="4" id="KW-0804">Transcription</keyword>
<evidence type="ECO:0000256" key="6">
    <source>
        <dbReference type="PROSITE-ProRule" id="PRU00169"/>
    </source>
</evidence>
<dbReference type="Gene3D" id="6.10.250.690">
    <property type="match status" value="1"/>
</dbReference>
<sequence length="223" mass="26018">MAYRILAIDDDPGILRLIQNILNLSEYEVVTRRSVEEINLCDFSSFDLILLDIMMPLSGLDICRHIREEIHVPIIFITAKDREENMIEGINAGADDYITKPFTVKELLARVKMHLRREERHKNKESLLRSGELVINPDLQAAFAGNHKIAFTKKEFLILQLLAMNPNKIFSIEEIYDRIYPQSSNTQFRSISEFIYQIRSKLQPYEINPIETMWGGGYRWKAD</sequence>
<evidence type="ECO:0000313" key="10">
    <source>
        <dbReference type="EMBL" id="MBC2575259.1"/>
    </source>
</evidence>
<dbReference type="Gene3D" id="1.10.10.10">
    <property type="entry name" value="Winged helix-like DNA-binding domain superfamily/Winged helix DNA-binding domain"/>
    <property type="match status" value="1"/>
</dbReference>
<accession>A0ABR6TJ93</accession>
<evidence type="ECO:0000256" key="4">
    <source>
        <dbReference type="ARBA" id="ARBA00023163"/>
    </source>
</evidence>
<gene>
    <name evidence="10" type="ORF">HLB29_00995</name>
</gene>
<evidence type="ECO:0000259" key="9">
    <source>
        <dbReference type="PROSITE" id="PS51755"/>
    </source>
</evidence>
<feature type="domain" description="Response regulatory" evidence="8">
    <location>
        <begin position="4"/>
        <end position="115"/>
    </location>
</feature>
<comment type="function">
    <text evidence="5">May play the central regulatory role in sporulation. It may be an element of the effector pathway responsible for the activation of sporulation genes in response to nutritional stress. Spo0A may act in concert with spo0H (a sigma factor) to control the expression of some genes that are critical to the sporulation process.</text>
</comment>